<keyword evidence="6" id="KW-1185">Reference proteome</keyword>
<dbReference type="AlphaFoldDB" id="A0A2A6BPX6"/>
<dbReference type="GO" id="GO:0030140">
    <property type="term" value="C:trans-Golgi network transport vesicle"/>
    <property type="evidence" value="ECO:0000318"/>
    <property type="project" value="GO_Central"/>
</dbReference>
<dbReference type="EnsemblMetazoa" id="PPA00896.1">
    <property type="protein sequence ID" value="PPA00896.1"/>
    <property type="gene ID" value="WBGene00090450"/>
</dbReference>
<dbReference type="GO" id="GO:0005886">
    <property type="term" value="C:plasma membrane"/>
    <property type="evidence" value="ECO:0000318"/>
    <property type="project" value="GO_Central"/>
</dbReference>
<dbReference type="Gene3D" id="3.40.50.300">
    <property type="entry name" value="P-loop containing nucleotide triphosphate hydrolases"/>
    <property type="match status" value="1"/>
</dbReference>
<reference evidence="6" key="1">
    <citation type="journal article" date="2008" name="Nat. Genet.">
        <title>The Pristionchus pacificus genome provides a unique perspective on nematode lifestyle and parasitism.</title>
        <authorList>
            <person name="Dieterich C."/>
            <person name="Clifton S.W."/>
            <person name="Schuster L.N."/>
            <person name="Chinwalla A."/>
            <person name="Delehaunty K."/>
            <person name="Dinkelacker I."/>
            <person name="Fulton L."/>
            <person name="Fulton R."/>
            <person name="Godfrey J."/>
            <person name="Minx P."/>
            <person name="Mitreva M."/>
            <person name="Roeseler W."/>
            <person name="Tian H."/>
            <person name="Witte H."/>
            <person name="Yang S.P."/>
            <person name="Wilson R.K."/>
            <person name="Sommer R.J."/>
        </authorList>
    </citation>
    <scope>NUCLEOTIDE SEQUENCE [LARGE SCALE GENOMIC DNA]</scope>
    <source>
        <strain evidence="6">PS312</strain>
    </source>
</reference>
<evidence type="ECO:0000256" key="2">
    <source>
        <dbReference type="ARBA" id="ARBA00022741"/>
    </source>
</evidence>
<dbReference type="InterPro" id="IPR001806">
    <property type="entry name" value="Small_GTPase"/>
</dbReference>
<sequence>MGLSNPQLPRSFAIYHMNVLLFFLHSFVLFATAATPPPYAWPHPVDEMEIPQEIFDLGVSNYTRGFLGDTIECGLGSDFIIQNGDGIPYRAWGVSMFKYELWPGVARWSDLLGEFNFGPKDLKISCVEGHVLNINDCRMFLNDNVVRHTSAFVHRTFKCPTNYKIAYLAPWTGVQTLATEICCEKGAGFLGKDLRNSPTSWILVLEGAKNKTICDINPHISCVDARIDQRVKIIDLHGILHDKNGFTPSRASGIILVYDITNKQSFDNISSRIKAIDKNVSQKVVKILVGNKCDLSDRVVSKECGEK</sequence>
<name>A0A2A6BPX6_PRIPA</name>
<gene>
    <name evidence="5" type="primary">WBGene00090450</name>
</gene>
<evidence type="ECO:0000313" key="5">
    <source>
        <dbReference type="EnsemblMetazoa" id="PPA00896.1"/>
    </source>
</evidence>
<keyword evidence="4" id="KW-0449">Lipoprotein</keyword>
<reference evidence="5" key="2">
    <citation type="submission" date="2022-06" db="UniProtKB">
        <authorList>
            <consortium name="EnsemblMetazoa"/>
        </authorList>
    </citation>
    <scope>IDENTIFICATION</scope>
    <source>
        <strain evidence="5">PS312</strain>
    </source>
</reference>
<keyword evidence="4" id="KW-0636">Prenylation</keyword>
<evidence type="ECO:0000256" key="1">
    <source>
        <dbReference type="ARBA" id="ARBA00006270"/>
    </source>
</evidence>
<dbReference type="GO" id="GO:0006887">
    <property type="term" value="P:exocytosis"/>
    <property type="evidence" value="ECO:0000318"/>
    <property type="project" value="GO_Central"/>
</dbReference>
<evidence type="ECO:0000256" key="3">
    <source>
        <dbReference type="ARBA" id="ARBA00023134"/>
    </source>
</evidence>
<dbReference type="GO" id="GO:0005768">
    <property type="term" value="C:endosome"/>
    <property type="evidence" value="ECO:0000318"/>
    <property type="project" value="GO_Central"/>
</dbReference>
<dbReference type="Pfam" id="PF00071">
    <property type="entry name" value="Ras"/>
    <property type="match status" value="1"/>
</dbReference>
<proteinExistence type="inferred from homology"/>
<keyword evidence="3" id="KW-0342">GTP-binding</keyword>
<evidence type="ECO:0000256" key="4">
    <source>
        <dbReference type="ARBA" id="ARBA00023289"/>
    </source>
</evidence>
<dbReference type="InterPro" id="IPR050305">
    <property type="entry name" value="Small_GTPase_Rab"/>
</dbReference>
<accession>A0A8R1Y6Y4</accession>
<organism evidence="5 6">
    <name type="scientific">Pristionchus pacificus</name>
    <name type="common">Parasitic nematode worm</name>
    <dbReference type="NCBI Taxonomy" id="54126"/>
    <lineage>
        <taxon>Eukaryota</taxon>
        <taxon>Metazoa</taxon>
        <taxon>Ecdysozoa</taxon>
        <taxon>Nematoda</taxon>
        <taxon>Chromadorea</taxon>
        <taxon>Rhabditida</taxon>
        <taxon>Rhabditina</taxon>
        <taxon>Diplogasteromorpha</taxon>
        <taxon>Diplogasteroidea</taxon>
        <taxon>Neodiplogasteridae</taxon>
        <taxon>Pristionchus</taxon>
    </lineage>
</organism>
<dbReference type="SMART" id="SM00175">
    <property type="entry name" value="RAB"/>
    <property type="match status" value="1"/>
</dbReference>
<protein>
    <submittedName>
        <fullName evidence="5">Uncharacterized protein</fullName>
    </submittedName>
</protein>
<dbReference type="InterPro" id="IPR027417">
    <property type="entry name" value="P-loop_NTPase"/>
</dbReference>
<evidence type="ECO:0000313" key="6">
    <source>
        <dbReference type="Proteomes" id="UP000005239"/>
    </source>
</evidence>
<dbReference type="PROSITE" id="PS51419">
    <property type="entry name" value="RAB"/>
    <property type="match status" value="1"/>
</dbReference>
<comment type="similarity">
    <text evidence="1">Belongs to the small GTPase superfamily. Rab family.</text>
</comment>
<dbReference type="Proteomes" id="UP000005239">
    <property type="component" value="Unassembled WGS sequence"/>
</dbReference>
<dbReference type="GO" id="GO:0003924">
    <property type="term" value="F:GTPase activity"/>
    <property type="evidence" value="ECO:0000318"/>
    <property type="project" value="GO_Central"/>
</dbReference>
<dbReference type="SUPFAM" id="SSF52540">
    <property type="entry name" value="P-loop containing nucleoside triphosphate hydrolases"/>
    <property type="match status" value="1"/>
</dbReference>
<dbReference type="GO" id="GO:0008021">
    <property type="term" value="C:synaptic vesicle"/>
    <property type="evidence" value="ECO:0000318"/>
    <property type="project" value="GO_Central"/>
</dbReference>
<keyword evidence="2" id="KW-0547">Nucleotide-binding</keyword>
<dbReference type="GO" id="GO:0005525">
    <property type="term" value="F:GTP binding"/>
    <property type="evidence" value="ECO:0007669"/>
    <property type="project" value="UniProtKB-KW"/>
</dbReference>
<dbReference type="GO" id="GO:0032456">
    <property type="term" value="P:endocytic recycling"/>
    <property type="evidence" value="ECO:0000318"/>
    <property type="project" value="GO_Central"/>
</dbReference>
<dbReference type="PANTHER" id="PTHR47980">
    <property type="entry name" value="LD44762P"/>
    <property type="match status" value="1"/>
</dbReference>
<accession>A0A2A6BPX6</accession>
<dbReference type="OrthoDB" id="265044at2759"/>